<accession>U7UEY4</accession>
<evidence type="ECO:0000313" key="2">
    <source>
        <dbReference type="Proteomes" id="UP000017090"/>
    </source>
</evidence>
<dbReference type="eggNOG" id="ENOG5030NZW">
    <property type="taxonomic scope" value="Bacteria"/>
</dbReference>
<dbReference type="PATRIC" id="fig|1111454.3.peg.1912"/>
<proteinExistence type="predicted"/>
<protein>
    <submittedName>
        <fullName evidence="1">Uncharacterized protein</fullName>
    </submittedName>
</protein>
<dbReference type="EMBL" id="AWXA01000051">
    <property type="protein sequence ID" value="ERT57866.1"/>
    <property type="molecule type" value="Genomic_DNA"/>
</dbReference>
<evidence type="ECO:0000313" key="1">
    <source>
        <dbReference type="EMBL" id="ERT57866.1"/>
    </source>
</evidence>
<organism evidence="1 2">
    <name type="scientific">Megasphaera vaginalis</name>
    <name type="common">ex Srinivasan et al. 2021</name>
    <dbReference type="NCBI Taxonomy" id="1111454"/>
    <lineage>
        <taxon>Bacteria</taxon>
        <taxon>Bacillati</taxon>
        <taxon>Bacillota</taxon>
        <taxon>Negativicutes</taxon>
        <taxon>Veillonellales</taxon>
        <taxon>Veillonellaceae</taxon>
        <taxon>Megasphaera</taxon>
    </lineage>
</organism>
<keyword evidence="2" id="KW-1185">Reference proteome</keyword>
<dbReference type="AlphaFoldDB" id="U7UEY4"/>
<gene>
    <name evidence="1" type="ORF">HMPREF1250_1229</name>
</gene>
<reference evidence="1 2" key="1">
    <citation type="submission" date="2013-09" db="EMBL/GenBank/DDBJ databases">
        <authorList>
            <person name="Durkin A.S."/>
            <person name="Haft D.R."/>
            <person name="McCorrison J."/>
            <person name="Torralba M."/>
            <person name="Gillis M."/>
            <person name="Haft D.H."/>
            <person name="Methe B."/>
            <person name="Sutton G."/>
            <person name="Nelson K.E."/>
        </authorList>
    </citation>
    <scope>NUCLEOTIDE SEQUENCE [LARGE SCALE GENOMIC DNA]</scope>
    <source>
        <strain evidence="1 2">BV3C16-1</strain>
    </source>
</reference>
<dbReference type="RefSeq" id="WP_023054370.1">
    <property type="nucleotide sequence ID" value="NZ_AWXA01000051.1"/>
</dbReference>
<dbReference type="STRING" id="1111454.HMPREF1250_1229"/>
<dbReference type="Proteomes" id="UP000017090">
    <property type="component" value="Unassembled WGS sequence"/>
</dbReference>
<sequence>MMKELELFKVENYYGFDQSLFSDRWMNIGGCGAVVACDISIYLARRFGLDHVYPFSKDTITASEYIRFSQIMKPYLRPRMTGINTLEVWMYGYRNYLKSVGETRISMKGLNSDCSFETMREALKRQIDSSMAVPYLNLQHHNPNFTNYVWHWFWLAGYEEFEDSFMVKAVTYGTYHWFSFPDLWNSGYTKKGGMILINLPWDR</sequence>
<comment type="caution">
    <text evidence="1">The sequence shown here is derived from an EMBL/GenBank/DDBJ whole genome shotgun (WGS) entry which is preliminary data.</text>
</comment>
<name>U7UEY4_9FIRM</name>